<accession>A0A8D9AI92</accession>
<feature type="signal peptide" evidence="2">
    <location>
        <begin position="1"/>
        <end position="26"/>
    </location>
</feature>
<feature type="region of interest" description="Disordered" evidence="1">
    <location>
        <begin position="72"/>
        <end position="218"/>
    </location>
</feature>
<organism evidence="3">
    <name type="scientific">Cacopsylla melanoneura</name>
    <dbReference type="NCBI Taxonomy" id="428564"/>
    <lineage>
        <taxon>Eukaryota</taxon>
        <taxon>Metazoa</taxon>
        <taxon>Ecdysozoa</taxon>
        <taxon>Arthropoda</taxon>
        <taxon>Hexapoda</taxon>
        <taxon>Insecta</taxon>
        <taxon>Pterygota</taxon>
        <taxon>Neoptera</taxon>
        <taxon>Paraneoptera</taxon>
        <taxon>Hemiptera</taxon>
        <taxon>Sternorrhyncha</taxon>
        <taxon>Psylloidea</taxon>
        <taxon>Psyllidae</taxon>
        <taxon>Psyllinae</taxon>
        <taxon>Cacopsylla</taxon>
    </lineage>
</organism>
<feature type="chain" id="PRO_5034185616" evidence="2">
    <location>
        <begin position="27"/>
        <end position="250"/>
    </location>
</feature>
<keyword evidence="2" id="KW-0732">Signal</keyword>
<protein>
    <submittedName>
        <fullName evidence="3">Uncharacterized protein</fullName>
    </submittedName>
</protein>
<evidence type="ECO:0000256" key="2">
    <source>
        <dbReference type="SAM" id="SignalP"/>
    </source>
</evidence>
<dbReference type="AlphaFoldDB" id="A0A8D9AI92"/>
<feature type="compositionally biased region" description="Basic and acidic residues" evidence="1">
    <location>
        <begin position="202"/>
        <end position="218"/>
    </location>
</feature>
<feature type="compositionally biased region" description="Polar residues" evidence="1">
    <location>
        <begin position="190"/>
        <end position="201"/>
    </location>
</feature>
<reference evidence="3" key="1">
    <citation type="submission" date="2021-05" db="EMBL/GenBank/DDBJ databases">
        <authorList>
            <person name="Alioto T."/>
            <person name="Alioto T."/>
            <person name="Gomez Garrido J."/>
        </authorList>
    </citation>
    <scope>NUCLEOTIDE SEQUENCE</scope>
</reference>
<dbReference type="EMBL" id="HBUF01568423">
    <property type="protein sequence ID" value="CAG6765535.1"/>
    <property type="molecule type" value="Transcribed_RNA"/>
</dbReference>
<feature type="compositionally biased region" description="Basic and acidic residues" evidence="1">
    <location>
        <begin position="97"/>
        <end position="186"/>
    </location>
</feature>
<name>A0A8D9AI92_9HEMI</name>
<sequence length="250" mass="28399">MLRIKIEMTFHILLVLTFCLLLTVDTAPIETEDEAPTLAASENVASESNTHQVNTDVNETVTHQMNERTDLKAVSPEKVASETTHKVNESGTDVQVNEDHQVNGDLKVTEREATPISEKDQKTKPERLQQIEENLKDNETQHELKTEKDANHDGNEANHEGKTEKDANHDADRKSVEEKQAARDIEENQQDVNIVFPTNNPNREDEFEKMAKQVKPNKEVDEALAKKLAADWMEHGDHNDETEQPTFVFN</sequence>
<evidence type="ECO:0000256" key="1">
    <source>
        <dbReference type="SAM" id="MobiDB-lite"/>
    </source>
</evidence>
<proteinExistence type="predicted"/>
<feature type="compositionally biased region" description="Basic and acidic residues" evidence="1">
    <location>
        <begin position="79"/>
        <end position="88"/>
    </location>
</feature>
<evidence type="ECO:0000313" key="3">
    <source>
        <dbReference type="EMBL" id="CAG6765535.1"/>
    </source>
</evidence>